<feature type="compositionally biased region" description="Low complexity" evidence="1">
    <location>
        <begin position="167"/>
        <end position="179"/>
    </location>
</feature>
<comment type="caution">
    <text evidence="3">The sequence shown here is derived from an EMBL/GenBank/DDBJ whole genome shotgun (WGS) entry which is preliminary data.</text>
</comment>
<evidence type="ECO:0000313" key="4">
    <source>
        <dbReference type="Proteomes" id="UP000005835"/>
    </source>
</evidence>
<organism evidence="3 4">
    <name type="scientific">Sutterella wadsworthensis 2_1_59BFAA</name>
    <dbReference type="NCBI Taxonomy" id="742823"/>
    <lineage>
        <taxon>Bacteria</taxon>
        <taxon>Pseudomonadati</taxon>
        <taxon>Pseudomonadota</taxon>
        <taxon>Betaproteobacteria</taxon>
        <taxon>Burkholderiales</taxon>
        <taxon>Sutterellaceae</taxon>
        <taxon>Sutterella</taxon>
    </lineage>
</organism>
<gene>
    <name evidence="3" type="ORF">HMPREF9465_00870</name>
</gene>
<feature type="signal peptide" evidence="2">
    <location>
        <begin position="1"/>
        <end position="21"/>
    </location>
</feature>
<sequence length="197" mass="21231">MPSLLHPLAITSMCLIPAAHAALPLDDPALAEDLKTYIASLDPTKPEDCIGFVNRHLSDILYTRFTHKSVLEDELARMKSTHATACLRNKTLKGISKEEIRRLEVAERASPWWERSGWATKDKQSLLRLSPDGIKDAVPDVDPALAANPQPIESASEPETPPASAGPTPSEAPVAPPAASCDPLQDAGWCDLSAPRS</sequence>
<accession>K1JIM8</accession>
<proteinExistence type="predicted"/>
<feature type="chain" id="PRO_5003846246" evidence="2">
    <location>
        <begin position="22"/>
        <end position="197"/>
    </location>
</feature>
<dbReference type="Proteomes" id="UP000005835">
    <property type="component" value="Unassembled WGS sequence"/>
</dbReference>
<dbReference type="EMBL" id="ADMG01000022">
    <property type="protein sequence ID" value="EKB31535.1"/>
    <property type="molecule type" value="Genomic_DNA"/>
</dbReference>
<keyword evidence="2" id="KW-0732">Signal</keyword>
<dbReference type="HOGENOM" id="CLU_1383557_0_0_4"/>
<protein>
    <submittedName>
        <fullName evidence="3">Uncharacterized protein</fullName>
    </submittedName>
</protein>
<name>K1JIM8_9BURK</name>
<evidence type="ECO:0000256" key="1">
    <source>
        <dbReference type="SAM" id="MobiDB-lite"/>
    </source>
</evidence>
<reference evidence="3 4" key="1">
    <citation type="submission" date="2012-05" db="EMBL/GenBank/DDBJ databases">
        <title>The Genome Sequence of Sutterella wadsworthensis 2_1_59BFAA.</title>
        <authorList>
            <consortium name="The Broad Institute Genome Sequencing Platform"/>
            <person name="Earl A."/>
            <person name="Ward D."/>
            <person name="Feldgarden M."/>
            <person name="Gevers D."/>
            <person name="Daigneault M."/>
            <person name="Strauss J."/>
            <person name="Allen-Vercoe E."/>
            <person name="Walker B."/>
            <person name="Young S.K."/>
            <person name="Zeng Q."/>
            <person name="Gargeya S."/>
            <person name="Fitzgerald M."/>
            <person name="Haas B."/>
            <person name="Abouelleil A."/>
            <person name="Alvarado L."/>
            <person name="Arachchi H.M."/>
            <person name="Berlin A.M."/>
            <person name="Chapman S.B."/>
            <person name="Goldberg J."/>
            <person name="Griggs A."/>
            <person name="Gujja S."/>
            <person name="Hansen M."/>
            <person name="Howarth C."/>
            <person name="Imamovic A."/>
            <person name="Larimer J."/>
            <person name="McCowen C."/>
            <person name="Montmayeur A."/>
            <person name="Murphy C."/>
            <person name="Neiman D."/>
            <person name="Pearson M."/>
            <person name="Priest M."/>
            <person name="Roberts A."/>
            <person name="Saif S."/>
            <person name="Shea T."/>
            <person name="Sisk P."/>
            <person name="Sykes S."/>
            <person name="Wortman J."/>
            <person name="Nusbaum C."/>
            <person name="Birren B."/>
        </authorList>
    </citation>
    <scope>NUCLEOTIDE SEQUENCE [LARGE SCALE GENOMIC DNA]</scope>
    <source>
        <strain evidence="3 4">2_1_59BFAA</strain>
    </source>
</reference>
<dbReference type="AlphaFoldDB" id="K1JIM8"/>
<evidence type="ECO:0000256" key="2">
    <source>
        <dbReference type="SAM" id="SignalP"/>
    </source>
</evidence>
<feature type="region of interest" description="Disordered" evidence="1">
    <location>
        <begin position="137"/>
        <end position="197"/>
    </location>
</feature>
<keyword evidence="4" id="KW-1185">Reference proteome</keyword>
<evidence type="ECO:0000313" key="3">
    <source>
        <dbReference type="EMBL" id="EKB31535.1"/>
    </source>
</evidence>
<dbReference type="PATRIC" id="fig|742823.3.peg.877"/>